<organism evidence="2 4">
    <name type="scientific">Alkalihalobacillus alcalophilus ATCC 27647 = CGMCC 1.3604</name>
    <dbReference type="NCBI Taxonomy" id="1218173"/>
    <lineage>
        <taxon>Bacteria</taxon>
        <taxon>Bacillati</taxon>
        <taxon>Bacillota</taxon>
        <taxon>Bacilli</taxon>
        <taxon>Bacillales</taxon>
        <taxon>Bacillaceae</taxon>
        <taxon>Alkalihalobacillus</taxon>
    </lineage>
</organism>
<dbReference type="InterPro" id="IPR007436">
    <property type="entry name" value="DUF485"/>
</dbReference>
<evidence type="ECO:0000313" key="2">
    <source>
        <dbReference type="EMBL" id="KGA96489.1"/>
    </source>
</evidence>
<evidence type="ECO:0000313" key="3">
    <source>
        <dbReference type="EMBL" id="THG88375.1"/>
    </source>
</evidence>
<evidence type="ECO:0000313" key="4">
    <source>
        <dbReference type="Proteomes" id="UP000002754"/>
    </source>
</evidence>
<dbReference type="AlphaFoldDB" id="A0A094WFE2"/>
<name>A0A094WFE2_ALKAL</name>
<dbReference type="eggNOG" id="COG3162">
    <property type="taxonomic scope" value="Bacteria"/>
</dbReference>
<keyword evidence="1" id="KW-0472">Membrane</keyword>
<dbReference type="PANTHER" id="PTHR38441">
    <property type="entry name" value="INTEGRAL MEMBRANE PROTEIN-RELATED"/>
    <property type="match status" value="1"/>
</dbReference>
<dbReference type="Pfam" id="PF04341">
    <property type="entry name" value="DUF485"/>
    <property type="match status" value="1"/>
</dbReference>
<keyword evidence="1" id="KW-0812">Transmembrane</keyword>
<dbReference type="Proteomes" id="UP000297014">
    <property type="component" value="Unassembled WGS sequence"/>
</dbReference>
<dbReference type="Proteomes" id="UP000002754">
    <property type="component" value="Unassembled WGS sequence"/>
</dbReference>
<dbReference type="EMBL" id="ALPT02000059">
    <property type="protein sequence ID" value="KGA96489.1"/>
    <property type="molecule type" value="Genomic_DNA"/>
</dbReference>
<reference evidence="3 5" key="2">
    <citation type="submission" date="2014-01" db="EMBL/GenBank/DDBJ databases">
        <title>Draft genome sequencing of Bacillus alcalophilus CGMCC 1.3604.</title>
        <authorList>
            <person name="Yang J."/>
            <person name="Diao L."/>
            <person name="Yang S."/>
        </authorList>
    </citation>
    <scope>NUCLEOTIDE SEQUENCE [LARGE SCALE GENOMIC DNA]</scope>
    <source>
        <strain evidence="3 5">CGMCC 1.3604</strain>
    </source>
</reference>
<dbReference type="STRING" id="1218173.BALCAV_0215950"/>
<dbReference type="PANTHER" id="PTHR38441:SF1">
    <property type="entry name" value="MEMBRANE PROTEIN"/>
    <property type="match status" value="1"/>
</dbReference>
<reference evidence="2 4" key="1">
    <citation type="journal article" date="2014" name="Genome Announc.">
        <title>Draft Genome Sequence of Bacillus alcalophilus AV1934, a Classic Alkaliphile Isolated from Human Feces in 1934.</title>
        <authorList>
            <person name="Attie O."/>
            <person name="Jayaprakash A."/>
            <person name="Shah H."/>
            <person name="Paulsen I.T."/>
            <person name="Morino M."/>
            <person name="Takahashi Y."/>
            <person name="Narumi I."/>
            <person name="Sachidanandam R."/>
            <person name="Satoh K."/>
            <person name="Ito M."/>
            <person name="Krulwich T.A."/>
        </authorList>
    </citation>
    <scope>NUCLEOTIDE SEQUENCE [LARGE SCALE GENOMIC DNA]</scope>
    <source>
        <strain evidence="2 4">AV1934</strain>
    </source>
</reference>
<protein>
    <submittedName>
        <fullName evidence="2">Membrane protein</fullName>
    </submittedName>
</protein>
<dbReference type="RefSeq" id="WP_003323639.1">
    <property type="nucleotide sequence ID" value="NZ_ALPT02000059.1"/>
</dbReference>
<feature type="transmembrane region" description="Helical" evidence="1">
    <location>
        <begin position="36"/>
        <end position="61"/>
    </location>
</feature>
<evidence type="ECO:0000313" key="5">
    <source>
        <dbReference type="Proteomes" id="UP000297014"/>
    </source>
</evidence>
<dbReference type="OrthoDB" id="2886991at2"/>
<accession>A0A094WFE2</accession>
<proteinExistence type="predicted"/>
<sequence>MDNLAKVPKDPKPTHNYQKVAKSEEFKGLMKAKKRFLVPTVLFFLVFYFTLPILTSFTTVLESPAIGAITWTWVYAFAQFIMTWVLCMLYVRKATKYDETAEDIIAKHKKQGDQPL</sequence>
<dbReference type="EMBL" id="JALP01000394">
    <property type="protein sequence ID" value="THG88375.1"/>
    <property type="molecule type" value="Genomic_DNA"/>
</dbReference>
<gene>
    <name evidence="3" type="ORF">AJ85_05585</name>
    <name evidence="2" type="ORF">BALCAV_0215950</name>
</gene>
<keyword evidence="4" id="KW-1185">Reference proteome</keyword>
<comment type="caution">
    <text evidence="2">The sequence shown here is derived from an EMBL/GenBank/DDBJ whole genome shotgun (WGS) entry which is preliminary data.</text>
</comment>
<evidence type="ECO:0000256" key="1">
    <source>
        <dbReference type="SAM" id="Phobius"/>
    </source>
</evidence>
<keyword evidence="1" id="KW-1133">Transmembrane helix</keyword>
<feature type="transmembrane region" description="Helical" evidence="1">
    <location>
        <begin position="73"/>
        <end position="91"/>
    </location>
</feature>